<comment type="subcellular location">
    <subcellularLocation>
        <location evidence="6">Cell membrane</location>
        <topology evidence="6">Multi-pass membrane protein</topology>
    </subcellularLocation>
    <subcellularLocation>
        <location evidence="1">Membrane</location>
        <topology evidence="1">Multi-pass membrane protein</topology>
    </subcellularLocation>
</comment>
<reference evidence="8 9" key="1">
    <citation type="journal article" date="2017" name="Curr. Biol.">
        <title>Genome architecture and evolution of a unichromosomal asexual nematode.</title>
        <authorList>
            <person name="Fradin H."/>
            <person name="Zegar C."/>
            <person name="Gutwein M."/>
            <person name="Lucas J."/>
            <person name="Kovtun M."/>
            <person name="Corcoran D."/>
            <person name="Baugh L.R."/>
            <person name="Kiontke K."/>
            <person name="Gunsalus K."/>
            <person name="Fitch D.H."/>
            <person name="Piano F."/>
        </authorList>
    </citation>
    <scope>NUCLEOTIDE SEQUENCE [LARGE SCALE GENOMIC DNA]</scope>
    <source>
        <strain evidence="8">PF1309</strain>
    </source>
</reference>
<dbReference type="Pfam" id="PF01062">
    <property type="entry name" value="Bestrophin"/>
    <property type="match status" value="1"/>
</dbReference>
<dbReference type="AlphaFoldDB" id="A0A2A2LZ36"/>
<evidence type="ECO:0000313" key="9">
    <source>
        <dbReference type="Proteomes" id="UP000218231"/>
    </source>
</evidence>
<comment type="caution">
    <text evidence="8">The sequence shown here is derived from an EMBL/GenBank/DDBJ whole genome shotgun (WGS) entry which is preliminary data.</text>
</comment>
<keyword evidence="6" id="KW-0869">Chloride channel</keyword>
<name>A0A2A2LZ36_9BILA</name>
<dbReference type="PANTHER" id="PTHR10736">
    <property type="entry name" value="BESTROPHIN"/>
    <property type="match status" value="1"/>
</dbReference>
<dbReference type="GO" id="GO:0034707">
    <property type="term" value="C:chloride channel complex"/>
    <property type="evidence" value="ECO:0007669"/>
    <property type="project" value="UniProtKB-KW"/>
</dbReference>
<evidence type="ECO:0000313" key="8">
    <source>
        <dbReference type="EMBL" id="PAV91512.1"/>
    </source>
</evidence>
<keyword evidence="9" id="KW-1185">Reference proteome</keyword>
<feature type="compositionally biased region" description="Basic and acidic residues" evidence="7">
    <location>
        <begin position="479"/>
        <end position="505"/>
    </location>
</feature>
<protein>
    <recommendedName>
        <fullName evidence="6">Bestrophin homolog</fullName>
    </recommendedName>
</protein>
<dbReference type="InterPro" id="IPR000615">
    <property type="entry name" value="Bestrophin"/>
</dbReference>
<evidence type="ECO:0000256" key="2">
    <source>
        <dbReference type="ARBA" id="ARBA00022692"/>
    </source>
</evidence>
<feature type="compositionally biased region" description="Basic residues" evidence="7">
    <location>
        <begin position="506"/>
        <end position="515"/>
    </location>
</feature>
<keyword evidence="6" id="KW-0868">Chloride</keyword>
<evidence type="ECO:0000256" key="5">
    <source>
        <dbReference type="ARBA" id="ARBA00034769"/>
    </source>
</evidence>
<dbReference type="STRING" id="2018661.A0A2A2LZ36"/>
<dbReference type="GO" id="GO:0005254">
    <property type="term" value="F:chloride channel activity"/>
    <property type="evidence" value="ECO:0007669"/>
    <property type="project" value="UniProtKB-KW"/>
</dbReference>
<keyword evidence="4" id="KW-0472">Membrane</keyword>
<feature type="compositionally biased region" description="Basic and acidic residues" evidence="7">
    <location>
        <begin position="451"/>
        <end position="465"/>
    </location>
</feature>
<accession>A0A2A2LZ36</accession>
<dbReference type="GO" id="GO:0005886">
    <property type="term" value="C:plasma membrane"/>
    <property type="evidence" value="ECO:0007669"/>
    <property type="project" value="UniProtKB-SubCell"/>
</dbReference>
<dbReference type="InterPro" id="IPR021134">
    <property type="entry name" value="Bestrophin-like"/>
</dbReference>
<keyword evidence="6" id="KW-0813">Transport</keyword>
<evidence type="ECO:0000256" key="1">
    <source>
        <dbReference type="ARBA" id="ARBA00004141"/>
    </source>
</evidence>
<keyword evidence="6" id="KW-0406">Ion transport</keyword>
<dbReference type="Proteomes" id="UP000218231">
    <property type="component" value="Unassembled WGS sequence"/>
</dbReference>
<feature type="region of interest" description="Disordered" evidence="7">
    <location>
        <begin position="448"/>
        <end position="578"/>
    </location>
</feature>
<feature type="compositionally biased region" description="Polar residues" evidence="7">
    <location>
        <begin position="466"/>
        <end position="478"/>
    </location>
</feature>
<keyword evidence="3" id="KW-1133">Transmembrane helix</keyword>
<feature type="region of interest" description="Disordered" evidence="7">
    <location>
        <begin position="413"/>
        <end position="436"/>
    </location>
</feature>
<dbReference type="OrthoDB" id="201595at2759"/>
<evidence type="ECO:0000256" key="7">
    <source>
        <dbReference type="SAM" id="MobiDB-lite"/>
    </source>
</evidence>
<keyword evidence="2" id="KW-0812">Transmembrane</keyword>
<comment type="similarity">
    <text evidence="5 6">Belongs to the anion channel-forming bestrophin (TC 1.A.46) family. Calcium-sensitive chloride channel subfamily.</text>
</comment>
<keyword evidence="6" id="KW-1003">Cell membrane</keyword>
<comment type="function">
    <text evidence="6">Forms chloride channels.</text>
</comment>
<feature type="compositionally biased region" description="Basic and acidic residues" evidence="7">
    <location>
        <begin position="516"/>
        <end position="537"/>
    </location>
</feature>
<evidence type="ECO:0000256" key="3">
    <source>
        <dbReference type="ARBA" id="ARBA00022989"/>
    </source>
</evidence>
<dbReference type="EMBL" id="LIAE01006310">
    <property type="protein sequence ID" value="PAV91512.1"/>
    <property type="molecule type" value="Genomic_DNA"/>
</dbReference>
<proteinExistence type="inferred from homology"/>
<dbReference type="PANTHER" id="PTHR10736:SF33">
    <property type="entry name" value="BESTROPHIN HOMOLOG"/>
    <property type="match status" value="1"/>
</dbReference>
<keyword evidence="6" id="KW-0407">Ion channel</keyword>
<feature type="region of interest" description="Disordered" evidence="7">
    <location>
        <begin position="342"/>
        <end position="367"/>
    </location>
</feature>
<gene>
    <name evidence="8" type="ORF">WR25_14202</name>
</gene>
<organism evidence="8 9">
    <name type="scientific">Diploscapter pachys</name>
    <dbReference type="NCBI Taxonomy" id="2018661"/>
    <lineage>
        <taxon>Eukaryota</taxon>
        <taxon>Metazoa</taxon>
        <taxon>Ecdysozoa</taxon>
        <taxon>Nematoda</taxon>
        <taxon>Chromadorea</taxon>
        <taxon>Rhabditida</taxon>
        <taxon>Rhabditina</taxon>
        <taxon>Rhabditomorpha</taxon>
        <taxon>Rhabditoidea</taxon>
        <taxon>Rhabditidae</taxon>
        <taxon>Diploscapter</taxon>
    </lineage>
</organism>
<feature type="compositionally biased region" description="Polar residues" evidence="7">
    <location>
        <begin position="555"/>
        <end position="578"/>
    </location>
</feature>
<evidence type="ECO:0000256" key="6">
    <source>
        <dbReference type="RuleBase" id="RU363126"/>
    </source>
</evidence>
<sequence>MFMSIGWIDTPALWIAQYIVGSSVKALMYRRNMIRYCVLTQEMVFRDIAASVRKRFPTMHHLVTAGLMTEAEMKEFDSIESRHVKYWQPMHWLFSLVRRAREETFITGEIIYVEIMEKLRQLRVEVLSLTLYDWVPVPMVYTQVVHLAVRSYFMVALMGRQYIHPTRDVDGFTKTVDLYVPVMSILQFTFYVGWMKVAEVGLLVVDTAYGHYPELAKDPFWQDKDPIPLYTTESAMRPMNPQVGSCVQLTTDEEPFMLNPRRRTVKRTEEWDGEVDENDIVPVLGLSQKRREGGSNASGESLAFSQSFMSQSRRLSDMFKRIRGRKTSEPKGLSGFDMSRRSRVHRMSESITPTPFETGGDMNSGLTSRQNSNLSVNQFGESITLELPPHSPNFNYNSGRVLYTPDGIKIKETSSDEKENEDFPCSPRPSHTPLNSWYVDEMLPSIQEEDTEKKRQSASDGDSFRSHTSTLNSRNASELTRKLPKQDSKDSVKKITSDENDDSRKNSVRRKRSTHTQRELDEQEREPTDSEVDEPKASRSRKSSVRSMNHDRSSEQALSRKNSTNSTSRKPPDDNSNQ</sequence>
<evidence type="ECO:0000256" key="4">
    <source>
        <dbReference type="ARBA" id="ARBA00023136"/>
    </source>
</evidence>